<feature type="transmembrane region" description="Helical" evidence="4">
    <location>
        <begin position="64"/>
        <end position="84"/>
    </location>
</feature>
<dbReference type="PANTHER" id="PTHR33365">
    <property type="entry name" value="YALI0B05434P"/>
    <property type="match status" value="1"/>
</dbReference>
<dbReference type="VEuPathDB" id="FungiDB:PV07_02396"/>
<dbReference type="Pfam" id="PF11807">
    <property type="entry name" value="UstYa"/>
    <property type="match status" value="1"/>
</dbReference>
<keyword evidence="4" id="KW-0472">Membrane</keyword>
<comment type="similarity">
    <text evidence="2">Belongs to the ustYa family.</text>
</comment>
<dbReference type="GO" id="GO:0043386">
    <property type="term" value="P:mycotoxin biosynthetic process"/>
    <property type="evidence" value="ECO:0007669"/>
    <property type="project" value="InterPro"/>
</dbReference>
<feature type="compositionally biased region" description="Polar residues" evidence="3">
    <location>
        <begin position="11"/>
        <end position="22"/>
    </location>
</feature>
<evidence type="ECO:0000313" key="6">
    <source>
        <dbReference type="Proteomes" id="UP000054466"/>
    </source>
</evidence>
<proteinExistence type="inferred from homology"/>
<reference evidence="5 6" key="1">
    <citation type="submission" date="2015-01" db="EMBL/GenBank/DDBJ databases">
        <title>The Genome Sequence of Cladophialophora immunda CBS83496.</title>
        <authorList>
            <consortium name="The Broad Institute Genomics Platform"/>
            <person name="Cuomo C."/>
            <person name="de Hoog S."/>
            <person name="Gorbushina A."/>
            <person name="Stielow B."/>
            <person name="Teixiera M."/>
            <person name="Abouelleil A."/>
            <person name="Chapman S.B."/>
            <person name="Priest M."/>
            <person name="Young S.K."/>
            <person name="Wortman J."/>
            <person name="Nusbaum C."/>
            <person name="Birren B."/>
        </authorList>
    </citation>
    <scope>NUCLEOTIDE SEQUENCE [LARGE SCALE GENOMIC DNA]</scope>
    <source>
        <strain evidence="5 6">CBS 83496</strain>
    </source>
</reference>
<sequence>MPSKTEHYQPLASTDIESNQRPSSDEGSEVTFSGEFEKSRRRRKIWVQLKEILSRWNLMGSPSAGLIISWTTSAILALFILYNLHYNSGPTNPLFPQIAWSPLQHLLEYDVKVFKSAFGGDIDRRYQGPPSPEIDANWDDLYNFGSTMLNTYEAAHLPNKTWPIVQEPGNYIAVIDVFHHLHCLNMIRKALHPEYYVPHDWSDAIQEDNLLGELHLDHCVDSIRQSLMCMSDVSVIPWQWDTSDSTSKPVGNIVHTCRNFDAIRSWVYDRRMIVDFDKYTDMRHDPLAGVFDWSNMGQPGI</sequence>
<evidence type="ECO:0000256" key="4">
    <source>
        <dbReference type="SAM" id="Phobius"/>
    </source>
</evidence>
<evidence type="ECO:0008006" key="7">
    <source>
        <dbReference type="Google" id="ProtNLM"/>
    </source>
</evidence>
<evidence type="ECO:0000256" key="1">
    <source>
        <dbReference type="ARBA" id="ARBA00004685"/>
    </source>
</evidence>
<dbReference type="InterPro" id="IPR021765">
    <property type="entry name" value="UstYa-like"/>
</dbReference>
<dbReference type="HOGENOM" id="CLU_042941_2_0_1"/>
<dbReference type="RefSeq" id="XP_016255930.1">
    <property type="nucleotide sequence ID" value="XM_016389002.1"/>
</dbReference>
<accession>A0A0D2DJ27</accession>
<dbReference type="PANTHER" id="PTHR33365:SF4">
    <property type="entry name" value="CYCLOCHLOROTINE BIOSYNTHESIS PROTEIN O"/>
    <property type="match status" value="1"/>
</dbReference>
<comment type="pathway">
    <text evidence="1">Mycotoxin biosynthesis.</text>
</comment>
<dbReference type="Proteomes" id="UP000054466">
    <property type="component" value="Unassembled WGS sequence"/>
</dbReference>
<dbReference type="EMBL" id="KN847040">
    <property type="protein sequence ID" value="KIW35714.1"/>
    <property type="molecule type" value="Genomic_DNA"/>
</dbReference>
<dbReference type="STRING" id="569365.A0A0D2DJ27"/>
<keyword evidence="4" id="KW-1133">Transmembrane helix</keyword>
<name>A0A0D2DJ27_9EURO</name>
<gene>
    <name evidence="5" type="ORF">PV07_02396</name>
</gene>
<keyword evidence="6" id="KW-1185">Reference proteome</keyword>
<feature type="region of interest" description="Disordered" evidence="3">
    <location>
        <begin position="1"/>
        <end position="33"/>
    </location>
</feature>
<organism evidence="5 6">
    <name type="scientific">Cladophialophora immunda</name>
    <dbReference type="NCBI Taxonomy" id="569365"/>
    <lineage>
        <taxon>Eukaryota</taxon>
        <taxon>Fungi</taxon>
        <taxon>Dikarya</taxon>
        <taxon>Ascomycota</taxon>
        <taxon>Pezizomycotina</taxon>
        <taxon>Eurotiomycetes</taxon>
        <taxon>Chaetothyriomycetidae</taxon>
        <taxon>Chaetothyriales</taxon>
        <taxon>Herpotrichiellaceae</taxon>
        <taxon>Cladophialophora</taxon>
    </lineage>
</organism>
<protein>
    <recommendedName>
        <fullName evidence="7">Tat pathway signal sequence</fullName>
    </recommendedName>
</protein>
<evidence type="ECO:0000313" key="5">
    <source>
        <dbReference type="EMBL" id="KIW35714.1"/>
    </source>
</evidence>
<dbReference type="AlphaFoldDB" id="A0A0D2DJ27"/>
<evidence type="ECO:0000256" key="3">
    <source>
        <dbReference type="SAM" id="MobiDB-lite"/>
    </source>
</evidence>
<dbReference type="GeneID" id="27341590"/>
<dbReference type="OrthoDB" id="3687641at2759"/>
<evidence type="ECO:0000256" key="2">
    <source>
        <dbReference type="ARBA" id="ARBA00035112"/>
    </source>
</evidence>
<keyword evidence="4" id="KW-0812">Transmembrane</keyword>